<proteinExistence type="predicted"/>
<name>A0A378WMD7_9NOCA</name>
<sequence length="133" mass="13870">MTNPNILQGTSDDWNTGATKTALALGELENQLRTLDATRHGLNTAVKSQHTGTAIDSTLNDLHISGKNLANELQRILSEIQKRGGKVDMDDLDAAQKVLAGDGSDGSLNITDGSGGAFTSTGMSGKINTSFPS</sequence>
<organism evidence="1 2">
    <name type="scientific">Nocardia africana</name>
    <dbReference type="NCBI Taxonomy" id="134964"/>
    <lineage>
        <taxon>Bacteria</taxon>
        <taxon>Bacillati</taxon>
        <taxon>Actinomycetota</taxon>
        <taxon>Actinomycetes</taxon>
        <taxon>Mycobacteriales</taxon>
        <taxon>Nocardiaceae</taxon>
        <taxon>Nocardia</taxon>
    </lineage>
</organism>
<dbReference type="Proteomes" id="UP000255082">
    <property type="component" value="Unassembled WGS sequence"/>
</dbReference>
<evidence type="ECO:0000313" key="2">
    <source>
        <dbReference type="Proteomes" id="UP000255082"/>
    </source>
</evidence>
<reference evidence="1 2" key="1">
    <citation type="submission" date="2018-06" db="EMBL/GenBank/DDBJ databases">
        <authorList>
            <consortium name="Pathogen Informatics"/>
            <person name="Doyle S."/>
        </authorList>
    </citation>
    <scope>NUCLEOTIDE SEQUENCE [LARGE SCALE GENOMIC DNA]</scope>
    <source>
        <strain evidence="1 2">NCTC13184</strain>
    </source>
</reference>
<dbReference type="OrthoDB" id="4569197at2"/>
<dbReference type="AlphaFoldDB" id="A0A378WMD7"/>
<evidence type="ECO:0000313" key="1">
    <source>
        <dbReference type="EMBL" id="SUA42416.1"/>
    </source>
</evidence>
<dbReference type="EMBL" id="UGRU01000001">
    <property type="protein sequence ID" value="SUA42416.1"/>
    <property type="molecule type" value="Genomic_DNA"/>
</dbReference>
<gene>
    <name evidence="1" type="ORF">NCTC13184_01771</name>
</gene>
<accession>A0A378WMD7</accession>
<dbReference type="RefSeq" id="WP_062963380.1">
    <property type="nucleotide sequence ID" value="NZ_JAJFOE010000001.1"/>
</dbReference>
<protein>
    <submittedName>
        <fullName evidence="1">Uncharacterized protein</fullName>
    </submittedName>
</protein>